<accession>A0A1F5EY90</accession>
<gene>
    <name evidence="3" type="ORF">A2Y64_00025</name>
</gene>
<evidence type="ECO:0000256" key="1">
    <source>
        <dbReference type="ARBA" id="ARBA00022849"/>
    </source>
</evidence>
<dbReference type="GO" id="GO:0046685">
    <property type="term" value="P:response to arsenic-containing substance"/>
    <property type="evidence" value="ECO:0007669"/>
    <property type="project" value="UniProtKB-KW"/>
</dbReference>
<dbReference type="SMART" id="SM00226">
    <property type="entry name" value="LMWPc"/>
    <property type="match status" value="1"/>
</dbReference>
<dbReference type="Pfam" id="PF01451">
    <property type="entry name" value="LMWPc"/>
    <property type="match status" value="1"/>
</dbReference>
<proteinExistence type="predicted"/>
<comment type="caution">
    <text evidence="3">The sequence shown here is derived from an EMBL/GenBank/DDBJ whole genome shotgun (WGS) entry which is preliminary data.</text>
</comment>
<dbReference type="CDD" id="cd16345">
    <property type="entry name" value="LMWP_ArsC"/>
    <property type="match status" value="1"/>
</dbReference>
<organism evidence="3 4">
    <name type="scientific">Candidatus Coatesbacteria bacterium RBG_13_66_14</name>
    <dbReference type="NCBI Taxonomy" id="1817816"/>
    <lineage>
        <taxon>Bacteria</taxon>
        <taxon>Candidatus Coatesiibacteriota</taxon>
    </lineage>
</organism>
<dbReference type="SUPFAM" id="SSF52788">
    <property type="entry name" value="Phosphotyrosine protein phosphatases I"/>
    <property type="match status" value="1"/>
</dbReference>
<dbReference type="PANTHER" id="PTHR43428:SF1">
    <property type="entry name" value="ARSENATE REDUCTASE"/>
    <property type="match status" value="1"/>
</dbReference>
<feature type="domain" description="Phosphotyrosine protein phosphatase I" evidence="2">
    <location>
        <begin position="5"/>
        <end position="138"/>
    </location>
</feature>
<dbReference type="Proteomes" id="UP000177187">
    <property type="component" value="Unassembled WGS sequence"/>
</dbReference>
<keyword evidence="1" id="KW-0059">Arsenical resistance</keyword>
<dbReference type="AlphaFoldDB" id="A0A1F5EY90"/>
<dbReference type="Gene3D" id="3.40.50.2300">
    <property type="match status" value="1"/>
</dbReference>
<sequence length="153" mass="16636">MGRSTRLLFLCTGNSCRSQMAEGFARNLFGDRVEAASAGTEPAGRVNPLAVEAMRRLGVDISAARAKGLDDLPDPRFDLVVTVCDRAREACPLMPGARMLHWDIPDPAAFRGTAEERREFFARTAEDIRVRVEGLGAELGFSDRGTSPTPEVV</sequence>
<reference evidence="3 4" key="1">
    <citation type="journal article" date="2016" name="Nat. Commun.">
        <title>Thousands of microbial genomes shed light on interconnected biogeochemical processes in an aquifer system.</title>
        <authorList>
            <person name="Anantharaman K."/>
            <person name="Brown C.T."/>
            <person name="Hug L.A."/>
            <person name="Sharon I."/>
            <person name="Castelle C.J."/>
            <person name="Probst A.J."/>
            <person name="Thomas B.C."/>
            <person name="Singh A."/>
            <person name="Wilkins M.J."/>
            <person name="Karaoz U."/>
            <person name="Brodie E.L."/>
            <person name="Williams K.H."/>
            <person name="Hubbard S.S."/>
            <person name="Banfield J.F."/>
        </authorList>
    </citation>
    <scope>NUCLEOTIDE SEQUENCE [LARGE SCALE GENOMIC DNA]</scope>
</reference>
<dbReference type="PANTHER" id="PTHR43428">
    <property type="entry name" value="ARSENATE REDUCTASE"/>
    <property type="match status" value="1"/>
</dbReference>
<dbReference type="EMBL" id="MFAF01000124">
    <property type="protein sequence ID" value="OGD72373.1"/>
    <property type="molecule type" value="Genomic_DNA"/>
</dbReference>
<protein>
    <recommendedName>
        <fullName evidence="2">Phosphotyrosine protein phosphatase I domain-containing protein</fullName>
    </recommendedName>
</protein>
<name>A0A1F5EY90_9BACT</name>
<dbReference type="InterPro" id="IPR023485">
    <property type="entry name" value="Ptyr_pPase"/>
</dbReference>
<evidence type="ECO:0000313" key="3">
    <source>
        <dbReference type="EMBL" id="OGD72373.1"/>
    </source>
</evidence>
<dbReference type="STRING" id="1817816.A2Y64_00025"/>
<evidence type="ECO:0000313" key="4">
    <source>
        <dbReference type="Proteomes" id="UP000177187"/>
    </source>
</evidence>
<evidence type="ECO:0000259" key="2">
    <source>
        <dbReference type="SMART" id="SM00226"/>
    </source>
</evidence>
<dbReference type="InterPro" id="IPR036196">
    <property type="entry name" value="Ptyr_pPase_sf"/>
</dbReference>